<sequence length="160" mass="17058">MQQHDAGDSEPRPFGGSNLAKEAETLTKFKSRIDTIMSELEKSPASQKAISHQAIPKGAYGTGFGSADDLAKLYDKVHDRLQTLSQILGDQVESMGIAAVVAERGYDGIDAEQAARLRAIEERVRKNYHNPTAGKPASAPGGHEPKPERSGASDLGSETA</sequence>
<reference evidence="3" key="1">
    <citation type="journal article" date="2019" name="Int. J. Syst. Evol. Microbiol.">
        <title>The Global Catalogue of Microorganisms (GCM) 10K type strain sequencing project: providing services to taxonomists for standard genome sequencing and annotation.</title>
        <authorList>
            <consortium name="The Broad Institute Genomics Platform"/>
            <consortium name="The Broad Institute Genome Sequencing Center for Infectious Disease"/>
            <person name="Wu L."/>
            <person name="Ma J."/>
        </authorList>
    </citation>
    <scope>NUCLEOTIDE SEQUENCE [LARGE SCALE GENOMIC DNA]</scope>
    <source>
        <strain evidence="3">JCM 4565</strain>
    </source>
</reference>
<keyword evidence="3" id="KW-1185">Reference proteome</keyword>
<evidence type="ECO:0000256" key="1">
    <source>
        <dbReference type="SAM" id="MobiDB-lite"/>
    </source>
</evidence>
<proteinExistence type="predicted"/>
<accession>A0ABP3HP94</accession>
<dbReference type="Proteomes" id="UP001500063">
    <property type="component" value="Unassembled WGS sequence"/>
</dbReference>
<dbReference type="RefSeq" id="WP_344122777.1">
    <property type="nucleotide sequence ID" value="NZ_BAAABW010000029.1"/>
</dbReference>
<feature type="compositionally biased region" description="Basic and acidic residues" evidence="1">
    <location>
        <begin position="1"/>
        <end position="11"/>
    </location>
</feature>
<gene>
    <name evidence="2" type="ORF">GCM10010319_59700</name>
</gene>
<feature type="region of interest" description="Disordered" evidence="1">
    <location>
        <begin position="122"/>
        <end position="160"/>
    </location>
</feature>
<dbReference type="EMBL" id="BAAABW010000029">
    <property type="protein sequence ID" value="GAA0373407.1"/>
    <property type="molecule type" value="Genomic_DNA"/>
</dbReference>
<comment type="caution">
    <text evidence="2">The sequence shown here is derived from an EMBL/GenBank/DDBJ whole genome shotgun (WGS) entry which is preliminary data.</text>
</comment>
<evidence type="ECO:0000313" key="2">
    <source>
        <dbReference type="EMBL" id="GAA0373407.1"/>
    </source>
</evidence>
<evidence type="ECO:0000313" key="3">
    <source>
        <dbReference type="Proteomes" id="UP001500063"/>
    </source>
</evidence>
<name>A0ABP3HP94_9ACTN</name>
<feature type="region of interest" description="Disordered" evidence="1">
    <location>
        <begin position="1"/>
        <end position="21"/>
    </location>
</feature>
<organism evidence="2 3">
    <name type="scientific">Streptomyces blastmyceticus</name>
    <dbReference type="NCBI Taxonomy" id="68180"/>
    <lineage>
        <taxon>Bacteria</taxon>
        <taxon>Bacillati</taxon>
        <taxon>Actinomycetota</taxon>
        <taxon>Actinomycetes</taxon>
        <taxon>Kitasatosporales</taxon>
        <taxon>Streptomycetaceae</taxon>
        <taxon>Streptomyces</taxon>
    </lineage>
</organism>
<protein>
    <submittedName>
        <fullName evidence="2">Uncharacterized protein</fullName>
    </submittedName>
</protein>